<protein>
    <recommendedName>
        <fullName evidence="2">Cupin type-2 domain-containing protein</fullName>
    </recommendedName>
</protein>
<evidence type="ECO:0000313" key="4">
    <source>
        <dbReference type="Proteomes" id="UP000029964"/>
    </source>
</evidence>
<name>A0A086ST41_HAPC1</name>
<dbReference type="Pfam" id="PF07883">
    <property type="entry name" value="Cupin_2"/>
    <property type="match status" value="1"/>
</dbReference>
<dbReference type="HOGENOM" id="CLU_090057_2_0_1"/>
<dbReference type="InterPro" id="IPR011051">
    <property type="entry name" value="RmlC_Cupin_sf"/>
</dbReference>
<gene>
    <name evidence="3" type="ORF">ACRE_090670</name>
</gene>
<dbReference type="InterPro" id="IPR014710">
    <property type="entry name" value="RmlC-like_jellyroll"/>
</dbReference>
<feature type="domain" description="Cupin type-2" evidence="2">
    <location>
        <begin position="94"/>
        <end position="149"/>
    </location>
</feature>
<evidence type="ECO:0000256" key="1">
    <source>
        <dbReference type="SAM" id="SignalP"/>
    </source>
</evidence>
<accession>A0A086ST41</accession>
<dbReference type="EMBL" id="JPKY01000250">
    <property type="protein sequence ID" value="KFH40273.1"/>
    <property type="molecule type" value="Genomic_DNA"/>
</dbReference>
<dbReference type="AlphaFoldDB" id="A0A086ST41"/>
<dbReference type="Proteomes" id="UP000029964">
    <property type="component" value="Unassembled WGS sequence"/>
</dbReference>
<feature type="signal peptide" evidence="1">
    <location>
        <begin position="1"/>
        <end position="17"/>
    </location>
</feature>
<organism evidence="3 4">
    <name type="scientific">Hapsidospora chrysogenum (strain ATCC 11550 / CBS 779.69 / DSM 880 / IAM 14645 / JCM 23072 / IMI 49137)</name>
    <name type="common">Acremonium chrysogenum</name>
    <dbReference type="NCBI Taxonomy" id="857340"/>
    <lineage>
        <taxon>Eukaryota</taxon>
        <taxon>Fungi</taxon>
        <taxon>Dikarya</taxon>
        <taxon>Ascomycota</taxon>
        <taxon>Pezizomycotina</taxon>
        <taxon>Sordariomycetes</taxon>
        <taxon>Hypocreomycetidae</taxon>
        <taxon>Hypocreales</taxon>
        <taxon>Bionectriaceae</taxon>
        <taxon>Hapsidospora</taxon>
    </lineage>
</organism>
<reference evidence="4" key="1">
    <citation type="journal article" date="2014" name="Genome Announc.">
        <title>Genome sequence and annotation of Acremonium chrysogenum, producer of the beta-lactam antibiotic cephalosporin C.</title>
        <authorList>
            <person name="Terfehr D."/>
            <person name="Dahlmann T.A."/>
            <person name="Specht T."/>
            <person name="Zadra I."/>
            <person name="Kuernsteiner H."/>
            <person name="Kueck U."/>
        </authorList>
    </citation>
    <scope>NUCLEOTIDE SEQUENCE [LARGE SCALE GENOMIC DNA]</scope>
    <source>
        <strain evidence="4">ATCC 11550 / CBS 779.69 / DSM 880 / IAM 14645 / JCM 23072 / IMI 49137</strain>
    </source>
</reference>
<dbReference type="CDD" id="cd02208">
    <property type="entry name" value="cupin_RmlC-like"/>
    <property type="match status" value="1"/>
</dbReference>
<feature type="chain" id="PRO_5001815046" description="Cupin type-2 domain-containing protein" evidence="1">
    <location>
        <begin position="18"/>
        <end position="172"/>
    </location>
</feature>
<evidence type="ECO:0000313" key="3">
    <source>
        <dbReference type="EMBL" id="KFH40273.1"/>
    </source>
</evidence>
<dbReference type="OrthoDB" id="3511549at2759"/>
<keyword evidence="1" id="KW-0732">Signal</keyword>
<proteinExistence type="predicted"/>
<dbReference type="InterPro" id="IPR013096">
    <property type="entry name" value="Cupin_2"/>
</dbReference>
<comment type="caution">
    <text evidence="3">The sequence shown here is derived from an EMBL/GenBank/DDBJ whole genome shotgun (WGS) entry which is preliminary data.</text>
</comment>
<evidence type="ECO:0000259" key="2">
    <source>
        <dbReference type="Pfam" id="PF07883"/>
    </source>
</evidence>
<dbReference type="Gene3D" id="2.60.120.10">
    <property type="entry name" value="Jelly Rolls"/>
    <property type="match status" value="1"/>
</dbReference>
<keyword evidence="4" id="KW-1185">Reference proteome</keyword>
<sequence>MASLLPLISELLPMVMPAPVEVTRAKDLQPVHPTVEGPVLQRDAIMDKCDKMCASVLTIRPRSSTPIRHNSEQGELSLSHGSRSLPGILICEDAIMYLVSGSSILTVKEGFDDNLQRHELSLGDFVFVPAWTEHQACNETGEDASWLVIQSGPRRVGAVLVDWGGAEVVARD</sequence>
<dbReference type="SUPFAM" id="SSF51182">
    <property type="entry name" value="RmlC-like cupins"/>
    <property type="match status" value="1"/>
</dbReference>